<organism evidence="3 4">
    <name type="scientific">Methylophaga muralis</name>
    <dbReference type="NCBI Taxonomy" id="291169"/>
    <lineage>
        <taxon>Bacteria</taxon>
        <taxon>Pseudomonadati</taxon>
        <taxon>Pseudomonadota</taxon>
        <taxon>Gammaproteobacteria</taxon>
        <taxon>Thiotrichales</taxon>
        <taxon>Piscirickettsiaceae</taxon>
        <taxon>Methylophaga</taxon>
    </lineage>
</organism>
<feature type="domain" description="PepSY" evidence="2">
    <location>
        <begin position="36"/>
        <end position="95"/>
    </location>
</feature>
<gene>
    <name evidence="3" type="ORF">A9E74_01340</name>
</gene>
<accession>A0A1E3GTQ6</accession>
<keyword evidence="4" id="KW-1185">Reference proteome</keyword>
<proteinExistence type="predicted"/>
<evidence type="ECO:0000256" key="1">
    <source>
        <dbReference type="SAM" id="SignalP"/>
    </source>
</evidence>
<comment type="caution">
    <text evidence="3">The sequence shown here is derived from an EMBL/GenBank/DDBJ whole genome shotgun (WGS) entry which is preliminary data.</text>
</comment>
<reference evidence="3 4" key="1">
    <citation type="submission" date="2016-07" db="EMBL/GenBank/DDBJ databases">
        <title>Draft Genome Sequence of Methylophaga muralis Bur 1.</title>
        <authorList>
            <person name="Vasilenko O.V."/>
            <person name="Doronina N.V."/>
            <person name="Shmareva M.N."/>
            <person name="Tarlachkov S.V."/>
            <person name="Mustakhimov I."/>
            <person name="Trotsenko Y.A."/>
        </authorList>
    </citation>
    <scope>NUCLEOTIDE SEQUENCE [LARGE SCALE GENOMIC DNA]</scope>
    <source>
        <strain evidence="3 4">Bur 1</strain>
    </source>
</reference>
<dbReference type="STRING" id="291169.A9E74_01340"/>
<protein>
    <submittedName>
        <fullName evidence="3">Peptidase propeptide and YPEB domain protein</fullName>
    </submittedName>
</protein>
<dbReference type="AlphaFoldDB" id="A0A1E3GTQ6"/>
<evidence type="ECO:0000313" key="4">
    <source>
        <dbReference type="Proteomes" id="UP000094379"/>
    </source>
</evidence>
<evidence type="ECO:0000259" key="2">
    <source>
        <dbReference type="Pfam" id="PF03413"/>
    </source>
</evidence>
<sequence>MKKLLMFTLVSSVISFSAVADDIVEMQTKSEQLGLISVDEAKSIALEAKPGIIDDIDLENRSFFGGWDYEIEVLGKDGKEWDVYVNAETGEVRKVSRDWDWF</sequence>
<evidence type="ECO:0000313" key="3">
    <source>
        <dbReference type="EMBL" id="ODN66946.1"/>
    </source>
</evidence>
<dbReference type="Proteomes" id="UP000094379">
    <property type="component" value="Unassembled WGS sequence"/>
</dbReference>
<name>A0A1E3GTQ6_9GAMM</name>
<dbReference type="Gene3D" id="3.10.450.40">
    <property type="match status" value="1"/>
</dbReference>
<keyword evidence="1" id="KW-0732">Signal</keyword>
<dbReference type="RefSeq" id="WP_069295822.1">
    <property type="nucleotide sequence ID" value="NZ_MCRI01000011.1"/>
</dbReference>
<dbReference type="EMBL" id="MCRI01000011">
    <property type="protein sequence ID" value="ODN66946.1"/>
    <property type="molecule type" value="Genomic_DNA"/>
</dbReference>
<dbReference type="Pfam" id="PF03413">
    <property type="entry name" value="PepSY"/>
    <property type="match status" value="1"/>
</dbReference>
<feature type="signal peptide" evidence="1">
    <location>
        <begin position="1"/>
        <end position="20"/>
    </location>
</feature>
<feature type="chain" id="PRO_5009128724" evidence="1">
    <location>
        <begin position="21"/>
        <end position="102"/>
    </location>
</feature>
<dbReference type="InterPro" id="IPR025711">
    <property type="entry name" value="PepSY"/>
</dbReference>